<dbReference type="EMBL" id="JAAIKB010000028">
    <property type="protein sequence ID" value="NGM24255.1"/>
    <property type="molecule type" value="Genomic_DNA"/>
</dbReference>
<proteinExistence type="predicted"/>
<accession>A0A6M1LUT7</accession>
<feature type="transmembrane region" description="Helical" evidence="1">
    <location>
        <begin position="124"/>
        <end position="144"/>
    </location>
</feature>
<feature type="transmembrane region" description="Helical" evidence="1">
    <location>
        <begin position="39"/>
        <end position="56"/>
    </location>
</feature>
<dbReference type="SUPFAM" id="SSF103481">
    <property type="entry name" value="Multidrug resistance efflux transporter EmrE"/>
    <property type="match status" value="2"/>
</dbReference>
<dbReference type="Proteomes" id="UP000475385">
    <property type="component" value="Unassembled WGS sequence"/>
</dbReference>
<dbReference type="GO" id="GO:0016020">
    <property type="term" value="C:membrane"/>
    <property type="evidence" value="ECO:0007669"/>
    <property type="project" value="InterPro"/>
</dbReference>
<evidence type="ECO:0000256" key="1">
    <source>
        <dbReference type="SAM" id="Phobius"/>
    </source>
</evidence>
<dbReference type="PANTHER" id="PTHR22911:SF135">
    <property type="entry name" value="BLR4310 PROTEIN"/>
    <property type="match status" value="1"/>
</dbReference>
<evidence type="ECO:0000313" key="3">
    <source>
        <dbReference type="EMBL" id="NGM24255.1"/>
    </source>
</evidence>
<evidence type="ECO:0000313" key="4">
    <source>
        <dbReference type="Proteomes" id="UP000475385"/>
    </source>
</evidence>
<keyword evidence="4" id="KW-1185">Reference proteome</keyword>
<reference evidence="3 4" key="2">
    <citation type="submission" date="2020-03" db="EMBL/GenBank/DDBJ databases">
        <title>Roseomonas stagni sp. nov., isolated from pond water in Japan.</title>
        <authorList>
            <person name="Furuhata K."/>
            <person name="Miyamoto H."/>
            <person name="Goto K."/>
        </authorList>
    </citation>
    <scope>NUCLEOTIDE SEQUENCE [LARGE SCALE GENOMIC DNA]</scope>
    <source>
        <strain evidence="3 4">PeD5</strain>
    </source>
</reference>
<name>A0A6M1LUT7_9PROT</name>
<feature type="transmembrane region" description="Helical" evidence="1">
    <location>
        <begin position="236"/>
        <end position="255"/>
    </location>
</feature>
<keyword evidence="1" id="KW-0812">Transmembrane</keyword>
<gene>
    <name evidence="3" type="ORF">G3576_29970</name>
</gene>
<keyword evidence="1" id="KW-1133">Transmembrane helix</keyword>
<keyword evidence="1" id="KW-0472">Membrane</keyword>
<dbReference type="InterPro" id="IPR000620">
    <property type="entry name" value="EamA_dom"/>
</dbReference>
<feature type="transmembrane region" description="Helical" evidence="1">
    <location>
        <begin position="179"/>
        <end position="197"/>
    </location>
</feature>
<comment type="caution">
    <text evidence="3">The sequence shown here is derived from an EMBL/GenBank/DDBJ whole genome shotgun (WGS) entry which is preliminary data.</text>
</comment>
<feature type="transmembrane region" description="Helical" evidence="1">
    <location>
        <begin position="99"/>
        <end position="117"/>
    </location>
</feature>
<reference evidence="3 4" key="1">
    <citation type="submission" date="2020-02" db="EMBL/GenBank/DDBJ databases">
        <authorList>
            <person name="Kim H.M."/>
            <person name="Jeon C.O."/>
        </authorList>
    </citation>
    <scope>NUCLEOTIDE SEQUENCE [LARGE SCALE GENOMIC DNA]</scope>
    <source>
        <strain evidence="3 4">PeD5</strain>
    </source>
</reference>
<evidence type="ECO:0000259" key="2">
    <source>
        <dbReference type="Pfam" id="PF00892"/>
    </source>
</evidence>
<dbReference type="PANTHER" id="PTHR22911">
    <property type="entry name" value="ACYL-MALONYL CONDENSING ENZYME-RELATED"/>
    <property type="match status" value="1"/>
</dbReference>
<sequence length="289" mass="31069">MAARDNMAGILLMSAAVLGFSLNDVLGKWLMATYSVSQVLVLRSIAALAILAPLLVRDGAAPLLRPKQPGLQVMRVTFGTVEVACFYWAVSMMPLADTMAFWMATPIFVAVASAIFLGEHLDRWRFGAVVLGFVGVMLTLGAGLDSGWKPMAIAVFGVVVYSGYLMSTRALRGTSARVLATYQMIGALVFGLVMAPFTWVPVAWVDVALLMSLGVVGVAAHLAVTRSLALAPAPVVVPWQYAMILWGILFGWIFFNEVPEPLMLVGAAVIIGAGFWLTRMEMRDARRGA</sequence>
<dbReference type="Pfam" id="PF00892">
    <property type="entry name" value="EamA"/>
    <property type="match status" value="1"/>
</dbReference>
<protein>
    <submittedName>
        <fullName evidence="3">DMT family transporter</fullName>
    </submittedName>
</protein>
<feature type="transmembrane region" description="Helical" evidence="1">
    <location>
        <begin position="203"/>
        <end position="224"/>
    </location>
</feature>
<dbReference type="AlphaFoldDB" id="A0A6M1LUT7"/>
<dbReference type="InterPro" id="IPR037185">
    <property type="entry name" value="EmrE-like"/>
</dbReference>
<dbReference type="RefSeq" id="WP_164698166.1">
    <property type="nucleotide sequence ID" value="NZ_JAAIKB010000028.1"/>
</dbReference>
<feature type="transmembrane region" description="Helical" evidence="1">
    <location>
        <begin position="150"/>
        <end position="167"/>
    </location>
</feature>
<dbReference type="Gene3D" id="1.10.3730.20">
    <property type="match status" value="1"/>
</dbReference>
<organism evidence="3 4">
    <name type="scientific">Falsiroseomonas algicola</name>
    <dbReference type="NCBI Taxonomy" id="2716930"/>
    <lineage>
        <taxon>Bacteria</taxon>
        <taxon>Pseudomonadati</taxon>
        <taxon>Pseudomonadota</taxon>
        <taxon>Alphaproteobacteria</taxon>
        <taxon>Acetobacterales</taxon>
        <taxon>Roseomonadaceae</taxon>
        <taxon>Falsiroseomonas</taxon>
    </lineage>
</organism>
<feature type="domain" description="EamA" evidence="2">
    <location>
        <begin position="8"/>
        <end position="140"/>
    </location>
</feature>
<feature type="transmembrane region" description="Helical" evidence="1">
    <location>
        <begin position="261"/>
        <end position="278"/>
    </location>
</feature>